<dbReference type="Proteomes" id="UP000436822">
    <property type="component" value="Unassembled WGS sequence"/>
</dbReference>
<protein>
    <submittedName>
        <fullName evidence="1">Uncharacterized protein</fullName>
    </submittedName>
</protein>
<dbReference type="EMBL" id="BLJE01000006">
    <property type="protein sequence ID" value="GFE66818.1"/>
    <property type="molecule type" value="Genomic_DNA"/>
</dbReference>
<dbReference type="RefSeq" id="WP_159810204.1">
    <property type="nucleotide sequence ID" value="NZ_BLJE01000006.1"/>
</dbReference>
<sequence length="107" mass="11018">MDAVRTLIAQNSLIASRLGAIENLIVNRGIDLGPVTDPSPDGGLGGIVTGGFGGILGGGIGPIADPSPIDLGKLSRVQLETRLADVELTRKKLDAVEGMFKEALDKL</sequence>
<evidence type="ECO:0000313" key="1">
    <source>
        <dbReference type="EMBL" id="GFE66818.1"/>
    </source>
</evidence>
<reference evidence="1 2" key="1">
    <citation type="submission" date="2019-12" db="EMBL/GenBank/DDBJ databases">
        <title>Litoreibacter badius sp. nov., a novel bacteriochlorophyll a-containing bacterium in the genus Litoreibacter.</title>
        <authorList>
            <person name="Kanamuro M."/>
            <person name="Takabe Y."/>
            <person name="Mori K."/>
            <person name="Takaichi S."/>
            <person name="Hanada S."/>
        </authorList>
    </citation>
    <scope>NUCLEOTIDE SEQUENCE [LARGE SCALE GENOMIC DNA]</scope>
    <source>
        <strain evidence="1 2">K6</strain>
    </source>
</reference>
<proteinExistence type="predicted"/>
<dbReference type="AlphaFoldDB" id="A0A6N6JN65"/>
<comment type="caution">
    <text evidence="1">The sequence shown here is derived from an EMBL/GenBank/DDBJ whole genome shotgun (WGS) entry which is preliminary data.</text>
</comment>
<organism evidence="1 2">
    <name type="scientific">Litoreibacter roseus</name>
    <dbReference type="NCBI Taxonomy" id="2601869"/>
    <lineage>
        <taxon>Bacteria</taxon>
        <taxon>Pseudomonadati</taxon>
        <taxon>Pseudomonadota</taxon>
        <taxon>Alphaproteobacteria</taxon>
        <taxon>Rhodobacterales</taxon>
        <taxon>Roseobacteraceae</taxon>
        <taxon>Litoreibacter</taxon>
    </lineage>
</organism>
<keyword evidence="2" id="KW-1185">Reference proteome</keyword>
<name>A0A6N6JN65_9RHOB</name>
<evidence type="ECO:0000313" key="2">
    <source>
        <dbReference type="Proteomes" id="UP000436822"/>
    </source>
</evidence>
<accession>A0A6N6JN65</accession>
<gene>
    <name evidence="1" type="ORF">KIN_38920</name>
</gene>